<organism evidence="1 2">
    <name type="scientific">Nephila pilipes</name>
    <name type="common">Giant wood spider</name>
    <name type="synonym">Nephila maculata</name>
    <dbReference type="NCBI Taxonomy" id="299642"/>
    <lineage>
        <taxon>Eukaryota</taxon>
        <taxon>Metazoa</taxon>
        <taxon>Ecdysozoa</taxon>
        <taxon>Arthropoda</taxon>
        <taxon>Chelicerata</taxon>
        <taxon>Arachnida</taxon>
        <taxon>Araneae</taxon>
        <taxon>Araneomorphae</taxon>
        <taxon>Entelegynae</taxon>
        <taxon>Araneoidea</taxon>
        <taxon>Nephilidae</taxon>
        <taxon>Nephila</taxon>
    </lineage>
</organism>
<keyword evidence="2" id="KW-1185">Reference proteome</keyword>
<name>A0A8X6R3L9_NEPPI</name>
<gene>
    <name evidence="1" type="ORF">NPIL_213151</name>
</gene>
<accession>A0A8X6R3L9</accession>
<reference evidence="1" key="1">
    <citation type="submission" date="2020-08" db="EMBL/GenBank/DDBJ databases">
        <title>Multicomponent nature underlies the extraordinary mechanical properties of spider dragline silk.</title>
        <authorList>
            <person name="Kono N."/>
            <person name="Nakamura H."/>
            <person name="Mori M."/>
            <person name="Yoshida Y."/>
            <person name="Ohtoshi R."/>
            <person name="Malay A.D."/>
            <person name="Moran D.A.P."/>
            <person name="Tomita M."/>
            <person name="Numata K."/>
            <person name="Arakawa K."/>
        </authorList>
    </citation>
    <scope>NUCLEOTIDE SEQUENCE</scope>
</reference>
<sequence>MSRMSSIFKKAIQVQEQVMPNFIEEAYVPQSLHCSMWFQHDEVPPTLHQWSPAFINVAFRHHWIDRGGLVH</sequence>
<dbReference type="Proteomes" id="UP000887013">
    <property type="component" value="Unassembled WGS sequence"/>
</dbReference>
<evidence type="ECO:0000313" key="1">
    <source>
        <dbReference type="EMBL" id="GFU45322.1"/>
    </source>
</evidence>
<proteinExistence type="predicted"/>
<dbReference type="EMBL" id="BMAW01132839">
    <property type="protein sequence ID" value="GFU45322.1"/>
    <property type="molecule type" value="Genomic_DNA"/>
</dbReference>
<dbReference type="AlphaFoldDB" id="A0A8X6R3L9"/>
<comment type="caution">
    <text evidence="1">The sequence shown here is derived from an EMBL/GenBank/DDBJ whole genome shotgun (WGS) entry which is preliminary data.</text>
</comment>
<protein>
    <submittedName>
        <fullName evidence="1">Uncharacterized protein</fullName>
    </submittedName>
</protein>
<evidence type="ECO:0000313" key="2">
    <source>
        <dbReference type="Proteomes" id="UP000887013"/>
    </source>
</evidence>